<feature type="domain" description="Retrotransposon gag" evidence="2">
    <location>
        <begin position="209"/>
        <end position="277"/>
    </location>
</feature>
<dbReference type="InterPro" id="IPR005162">
    <property type="entry name" value="Retrotrans_gag_dom"/>
</dbReference>
<keyword evidence="3" id="KW-0548">Nucleotidyltransferase</keyword>
<evidence type="ECO:0000313" key="3">
    <source>
        <dbReference type="EMBL" id="GJT18179.1"/>
    </source>
</evidence>
<feature type="region of interest" description="Disordered" evidence="1">
    <location>
        <begin position="130"/>
        <end position="150"/>
    </location>
</feature>
<dbReference type="EMBL" id="BQNB010013618">
    <property type="protein sequence ID" value="GJT18179.1"/>
    <property type="molecule type" value="Genomic_DNA"/>
</dbReference>
<keyword evidence="3" id="KW-0808">Transferase</keyword>
<evidence type="ECO:0000259" key="2">
    <source>
        <dbReference type="Pfam" id="PF03732"/>
    </source>
</evidence>
<comment type="caution">
    <text evidence="3">The sequence shown here is derived from an EMBL/GenBank/DDBJ whole genome shotgun (WGS) entry which is preliminary data.</text>
</comment>
<feature type="region of interest" description="Disordered" evidence="1">
    <location>
        <begin position="72"/>
        <end position="105"/>
    </location>
</feature>
<accession>A0ABQ5BYU1</accession>
<dbReference type="Pfam" id="PF03732">
    <property type="entry name" value="Retrotrans_gag"/>
    <property type="match status" value="1"/>
</dbReference>
<sequence length="433" mass="48381">MPGPMDGTNVEVNLRGPTRLGKRALALRECLDQLGSFGGFSFKMPPKKTPMTDDVIKELIDQGVTDALADYKANRSSGNGNDSHNSGSGGGRTPHTARKSPSKGKLTITDDVIKELIDQGLTDALADYKANRSSGNRNDSHNSGSGGGRTSHTASVCTYKDFLNCQPLNFKGIAGIVGLTQWFEKMEFVFHINNYTVECQVKHDVVYGMPWRTLMKIMTDKYYPRSEIKKLEIELWNLKVKGIDVVSYSQRFQELALMCERMLPEESDQVEKYVGGLPNMIQGNVMFARPKTMQETIKPADDLMDQKVRTYAEKQAENKRRLDNNSSDNNAQQPPFKRQDVARAYVVGPSEKKEYAKTLPLCNKCKFHHNAPCTNLTFYESGNQGHYRSDCPELKNRNRGNQPENGEARGMVYALGGGETNQDLNNIKDDVDA</sequence>
<protein>
    <submittedName>
        <fullName evidence="3">Reverse transcriptase domain-containing protein</fullName>
    </submittedName>
</protein>
<gene>
    <name evidence="3" type="ORF">Tco_0876885</name>
</gene>
<reference evidence="3" key="2">
    <citation type="submission" date="2022-01" db="EMBL/GenBank/DDBJ databases">
        <authorList>
            <person name="Yamashiro T."/>
            <person name="Shiraishi A."/>
            <person name="Satake H."/>
            <person name="Nakayama K."/>
        </authorList>
    </citation>
    <scope>NUCLEOTIDE SEQUENCE</scope>
</reference>
<dbReference type="GO" id="GO:0003964">
    <property type="term" value="F:RNA-directed DNA polymerase activity"/>
    <property type="evidence" value="ECO:0007669"/>
    <property type="project" value="UniProtKB-KW"/>
</dbReference>
<feature type="compositionally biased region" description="Low complexity" evidence="1">
    <location>
        <begin position="74"/>
        <end position="86"/>
    </location>
</feature>
<feature type="compositionally biased region" description="Polar residues" evidence="1">
    <location>
        <begin position="324"/>
        <end position="333"/>
    </location>
</feature>
<name>A0ABQ5BYU1_9ASTR</name>
<evidence type="ECO:0000256" key="1">
    <source>
        <dbReference type="SAM" id="MobiDB-lite"/>
    </source>
</evidence>
<evidence type="ECO:0000313" key="4">
    <source>
        <dbReference type="Proteomes" id="UP001151760"/>
    </source>
</evidence>
<organism evidence="3 4">
    <name type="scientific">Tanacetum coccineum</name>
    <dbReference type="NCBI Taxonomy" id="301880"/>
    <lineage>
        <taxon>Eukaryota</taxon>
        <taxon>Viridiplantae</taxon>
        <taxon>Streptophyta</taxon>
        <taxon>Embryophyta</taxon>
        <taxon>Tracheophyta</taxon>
        <taxon>Spermatophyta</taxon>
        <taxon>Magnoliopsida</taxon>
        <taxon>eudicotyledons</taxon>
        <taxon>Gunneridae</taxon>
        <taxon>Pentapetalae</taxon>
        <taxon>asterids</taxon>
        <taxon>campanulids</taxon>
        <taxon>Asterales</taxon>
        <taxon>Asteraceae</taxon>
        <taxon>Asteroideae</taxon>
        <taxon>Anthemideae</taxon>
        <taxon>Anthemidinae</taxon>
        <taxon>Tanacetum</taxon>
    </lineage>
</organism>
<feature type="region of interest" description="Disordered" evidence="1">
    <location>
        <begin position="315"/>
        <end position="340"/>
    </location>
</feature>
<keyword evidence="3" id="KW-0695">RNA-directed DNA polymerase</keyword>
<keyword evidence="4" id="KW-1185">Reference proteome</keyword>
<feature type="compositionally biased region" description="Polar residues" evidence="1">
    <location>
        <begin position="131"/>
        <end position="143"/>
    </location>
</feature>
<dbReference type="Proteomes" id="UP001151760">
    <property type="component" value="Unassembled WGS sequence"/>
</dbReference>
<proteinExistence type="predicted"/>
<reference evidence="3" key="1">
    <citation type="journal article" date="2022" name="Int. J. Mol. Sci.">
        <title>Draft Genome of Tanacetum Coccineum: Genomic Comparison of Closely Related Tanacetum-Family Plants.</title>
        <authorList>
            <person name="Yamashiro T."/>
            <person name="Shiraishi A."/>
            <person name="Nakayama K."/>
            <person name="Satake H."/>
        </authorList>
    </citation>
    <scope>NUCLEOTIDE SEQUENCE</scope>
</reference>